<evidence type="ECO:0000313" key="1">
    <source>
        <dbReference type="EMBL" id="MEQ2293051.1"/>
    </source>
</evidence>
<protein>
    <submittedName>
        <fullName evidence="1">Uncharacterized protein</fullName>
    </submittedName>
</protein>
<organism evidence="1 2">
    <name type="scientific">Ameca splendens</name>
    <dbReference type="NCBI Taxonomy" id="208324"/>
    <lineage>
        <taxon>Eukaryota</taxon>
        <taxon>Metazoa</taxon>
        <taxon>Chordata</taxon>
        <taxon>Craniata</taxon>
        <taxon>Vertebrata</taxon>
        <taxon>Euteleostomi</taxon>
        <taxon>Actinopterygii</taxon>
        <taxon>Neopterygii</taxon>
        <taxon>Teleostei</taxon>
        <taxon>Neoteleostei</taxon>
        <taxon>Acanthomorphata</taxon>
        <taxon>Ovalentaria</taxon>
        <taxon>Atherinomorphae</taxon>
        <taxon>Cyprinodontiformes</taxon>
        <taxon>Goodeidae</taxon>
        <taxon>Ameca</taxon>
    </lineage>
</organism>
<accession>A0ABV0YH53</accession>
<reference evidence="1 2" key="1">
    <citation type="submission" date="2021-06" db="EMBL/GenBank/DDBJ databases">
        <authorList>
            <person name="Palmer J.M."/>
        </authorList>
    </citation>
    <scope>NUCLEOTIDE SEQUENCE [LARGE SCALE GENOMIC DNA]</scope>
    <source>
        <strain evidence="1 2">AS_MEX2019</strain>
        <tissue evidence="1">Muscle</tissue>
    </source>
</reference>
<keyword evidence="2" id="KW-1185">Reference proteome</keyword>
<comment type="caution">
    <text evidence="1">The sequence shown here is derived from an EMBL/GenBank/DDBJ whole genome shotgun (WGS) entry which is preliminary data.</text>
</comment>
<gene>
    <name evidence="1" type="ORF">AMECASPLE_029282</name>
</gene>
<dbReference type="EMBL" id="JAHRIP010031548">
    <property type="protein sequence ID" value="MEQ2293051.1"/>
    <property type="molecule type" value="Genomic_DNA"/>
</dbReference>
<evidence type="ECO:0000313" key="2">
    <source>
        <dbReference type="Proteomes" id="UP001469553"/>
    </source>
</evidence>
<dbReference type="Proteomes" id="UP001469553">
    <property type="component" value="Unassembled WGS sequence"/>
</dbReference>
<sequence length="117" mass="13155">MFDIVDGDTSISLGRLLPKRGVRCVLQVELIKANQEEHKEEMPDCFAHMSGNQALQVWSPYAPGVSDTHLWFPRVRSILLLLSHSWTPVVCFLVPCVCLENSPQAPSVNHFAAHVYQ</sequence>
<proteinExistence type="predicted"/>
<name>A0ABV0YH53_9TELE</name>